<sequence length="178" mass="19966">MFISSSTAHRIFNVSSSVSGTASQRSWNCDSTILHANPSSAAQIIELTVYSPNLSYGTERYRIALMRPSFSNLYACRYWYEHGENLNEGVEDSGSGRLELRRGQLEDQAATPVQCGSRPGFRRKCRATCQCELCPISRMTQTEPPLLTLQRLPCALRAPYTRVSNGGMVLWPFRRSCC</sequence>
<dbReference type="Proteomes" id="UP000027222">
    <property type="component" value="Unassembled WGS sequence"/>
</dbReference>
<organism evidence="1 2">
    <name type="scientific">Galerina marginata (strain CBS 339.88)</name>
    <dbReference type="NCBI Taxonomy" id="685588"/>
    <lineage>
        <taxon>Eukaryota</taxon>
        <taxon>Fungi</taxon>
        <taxon>Dikarya</taxon>
        <taxon>Basidiomycota</taxon>
        <taxon>Agaricomycotina</taxon>
        <taxon>Agaricomycetes</taxon>
        <taxon>Agaricomycetidae</taxon>
        <taxon>Agaricales</taxon>
        <taxon>Agaricineae</taxon>
        <taxon>Strophariaceae</taxon>
        <taxon>Galerina</taxon>
    </lineage>
</organism>
<evidence type="ECO:0000313" key="1">
    <source>
        <dbReference type="EMBL" id="KDR81236.1"/>
    </source>
</evidence>
<dbReference type="HOGENOM" id="CLU_1510720_0_0_1"/>
<dbReference type="EMBL" id="KL142371">
    <property type="protein sequence ID" value="KDR81236.1"/>
    <property type="molecule type" value="Genomic_DNA"/>
</dbReference>
<name>A0A067TDI8_GALM3</name>
<keyword evidence="2" id="KW-1185">Reference proteome</keyword>
<dbReference type="AlphaFoldDB" id="A0A067TDI8"/>
<evidence type="ECO:0000313" key="2">
    <source>
        <dbReference type="Proteomes" id="UP000027222"/>
    </source>
</evidence>
<gene>
    <name evidence="1" type="ORF">GALMADRAFT_1124468</name>
</gene>
<proteinExistence type="predicted"/>
<protein>
    <submittedName>
        <fullName evidence="1">Uncharacterized protein</fullName>
    </submittedName>
</protein>
<accession>A0A067TDI8</accession>
<reference evidence="2" key="1">
    <citation type="journal article" date="2014" name="Proc. Natl. Acad. Sci. U.S.A.">
        <title>Extensive sampling of basidiomycete genomes demonstrates inadequacy of the white-rot/brown-rot paradigm for wood decay fungi.</title>
        <authorList>
            <person name="Riley R."/>
            <person name="Salamov A.A."/>
            <person name="Brown D.W."/>
            <person name="Nagy L.G."/>
            <person name="Floudas D."/>
            <person name="Held B.W."/>
            <person name="Levasseur A."/>
            <person name="Lombard V."/>
            <person name="Morin E."/>
            <person name="Otillar R."/>
            <person name="Lindquist E.A."/>
            <person name="Sun H."/>
            <person name="LaButti K.M."/>
            <person name="Schmutz J."/>
            <person name="Jabbour D."/>
            <person name="Luo H."/>
            <person name="Baker S.E."/>
            <person name="Pisabarro A.G."/>
            <person name="Walton J.D."/>
            <person name="Blanchette R.A."/>
            <person name="Henrissat B."/>
            <person name="Martin F."/>
            <person name="Cullen D."/>
            <person name="Hibbett D.S."/>
            <person name="Grigoriev I.V."/>
        </authorList>
    </citation>
    <scope>NUCLEOTIDE SEQUENCE [LARGE SCALE GENOMIC DNA]</scope>
    <source>
        <strain evidence="2">CBS 339.88</strain>
    </source>
</reference>